<protein>
    <submittedName>
        <fullName evidence="1">Uncharacterized protein</fullName>
    </submittedName>
</protein>
<dbReference type="Proteomes" id="UP001306508">
    <property type="component" value="Unassembled WGS sequence"/>
</dbReference>
<dbReference type="AlphaFoldDB" id="A0AAN7W668"/>
<feature type="non-terminal residue" evidence="1">
    <location>
        <position position="1"/>
    </location>
</feature>
<comment type="caution">
    <text evidence="1">The sequence shown here is derived from an EMBL/GenBank/DDBJ whole genome shotgun (WGS) entry which is preliminary data.</text>
</comment>
<name>A0AAN7W668_9SACH</name>
<evidence type="ECO:0000313" key="1">
    <source>
        <dbReference type="EMBL" id="KAK5782136.1"/>
    </source>
</evidence>
<accession>A0AAN7W668</accession>
<dbReference type="EMBL" id="JAWIZZ010000008">
    <property type="protein sequence ID" value="KAK5782136.1"/>
    <property type="molecule type" value="Genomic_DNA"/>
</dbReference>
<proteinExistence type="predicted"/>
<sequence length="60" mass="6874">PTLSQCSKLRSNLKNTFKSGLTVIDELLEDLPQIWNFCVNTRPIEGVTNFEEARQNTFES</sequence>
<keyword evidence="2" id="KW-1185">Reference proteome</keyword>
<organism evidence="1 2">
    <name type="scientific">Arxiozyma heterogenica</name>
    <dbReference type="NCBI Taxonomy" id="278026"/>
    <lineage>
        <taxon>Eukaryota</taxon>
        <taxon>Fungi</taxon>
        <taxon>Dikarya</taxon>
        <taxon>Ascomycota</taxon>
        <taxon>Saccharomycotina</taxon>
        <taxon>Saccharomycetes</taxon>
        <taxon>Saccharomycetales</taxon>
        <taxon>Saccharomycetaceae</taxon>
        <taxon>Arxiozyma</taxon>
    </lineage>
</organism>
<reference evidence="2" key="1">
    <citation type="submission" date="2023-07" db="EMBL/GenBank/DDBJ databases">
        <title>A draft genome of Kazachstania heterogenica Y-27499.</title>
        <authorList>
            <person name="Donic C."/>
            <person name="Kralova J.S."/>
            <person name="Fidel L."/>
            <person name="Ben-Dor S."/>
            <person name="Jung S."/>
        </authorList>
    </citation>
    <scope>NUCLEOTIDE SEQUENCE [LARGE SCALE GENOMIC DNA]</scope>
    <source>
        <strain evidence="2">Y27499</strain>
    </source>
</reference>
<evidence type="ECO:0000313" key="2">
    <source>
        <dbReference type="Proteomes" id="UP001306508"/>
    </source>
</evidence>
<gene>
    <name evidence="1" type="ORF">RI543_000388</name>
</gene>